<sequence length="428" mass="46456">MPASDQLLKKAIWLYFILLIFEGAIRKWVFPGLATPLLIVRDPIALLIVAKTLHRGLFPFHPYLIVPVLIGITSIFTATFLGHGNMMVALYGARIFLLHFPMMFAIGRLFNQDDVIKIGKVTLWMAIPMAFLIALQFYSPQTAWVNRGVGGDVAGAGFSGALGYLRPPGTFSFTNGLTLFYGFVASFIIYFWFNTDKINKLILIGATSALLAAIPLSISRGLFFQIGVSLIFAITAVSRKPKYAGKFVLASIGIGITLLLLSQTSFFETATVAFTTRFELATTNEDGLEGVLLDRYLGGLIGSFKDNQDLPFFGYGVGMGTNVGSMLLSGSKTFLISEGEWGRLIGELGLFLGLAVILIRLGFSLKIAIAAYRKLVAGDLLPWMLLSFGLLIVPQGQWAQPSALGFSTLIGGLMIASLRPSKSKALLP</sequence>
<feature type="transmembrane region" description="Helical" evidence="1">
    <location>
        <begin position="88"/>
        <end position="109"/>
    </location>
</feature>
<evidence type="ECO:0008006" key="4">
    <source>
        <dbReference type="Google" id="ProtNLM"/>
    </source>
</evidence>
<keyword evidence="3" id="KW-1185">Reference proteome</keyword>
<feature type="transmembrane region" description="Helical" evidence="1">
    <location>
        <begin position="375"/>
        <end position="393"/>
    </location>
</feature>
<feature type="transmembrane region" description="Helical" evidence="1">
    <location>
        <begin position="344"/>
        <end position="363"/>
    </location>
</feature>
<dbReference type="AlphaFoldDB" id="A0A5B6TMV3"/>
<name>A0A5B6TMV3_9BACT</name>
<dbReference type="Proteomes" id="UP000324133">
    <property type="component" value="Unassembled WGS sequence"/>
</dbReference>
<dbReference type="EMBL" id="VKKY01000001">
    <property type="protein sequence ID" value="KAA3440830.1"/>
    <property type="molecule type" value="Genomic_DNA"/>
</dbReference>
<evidence type="ECO:0000256" key="1">
    <source>
        <dbReference type="SAM" id="Phobius"/>
    </source>
</evidence>
<feature type="transmembrane region" description="Helical" evidence="1">
    <location>
        <begin position="247"/>
        <end position="267"/>
    </location>
</feature>
<proteinExistence type="predicted"/>
<reference evidence="2 3" key="1">
    <citation type="submission" date="2019-07" db="EMBL/GenBank/DDBJ databases">
        <title>Rufibacter sp. nov., isolated from lake sediment.</title>
        <authorList>
            <person name="Qu J.-H."/>
        </authorList>
    </citation>
    <scope>NUCLEOTIDE SEQUENCE [LARGE SCALE GENOMIC DNA]</scope>
    <source>
        <strain evidence="2 3">NBS58-1</strain>
    </source>
</reference>
<gene>
    <name evidence="2" type="ORF">FOA19_02645</name>
</gene>
<protein>
    <recommendedName>
        <fullName evidence="4">O-antigen ligase domain-containing protein</fullName>
    </recommendedName>
</protein>
<feature type="transmembrane region" description="Helical" evidence="1">
    <location>
        <begin position="222"/>
        <end position="238"/>
    </location>
</feature>
<feature type="transmembrane region" description="Helical" evidence="1">
    <location>
        <begin position="200"/>
        <end position="216"/>
    </location>
</feature>
<accession>A0A5B6TMV3</accession>
<feature type="transmembrane region" description="Helical" evidence="1">
    <location>
        <begin position="173"/>
        <end position="193"/>
    </location>
</feature>
<keyword evidence="1" id="KW-0812">Transmembrane</keyword>
<organism evidence="2 3">
    <name type="scientific">Rufibacter hautae</name>
    <dbReference type="NCBI Taxonomy" id="2595005"/>
    <lineage>
        <taxon>Bacteria</taxon>
        <taxon>Pseudomonadati</taxon>
        <taxon>Bacteroidota</taxon>
        <taxon>Cytophagia</taxon>
        <taxon>Cytophagales</taxon>
        <taxon>Hymenobacteraceae</taxon>
        <taxon>Rufibacter</taxon>
    </lineage>
</organism>
<feature type="transmembrane region" description="Helical" evidence="1">
    <location>
        <begin position="121"/>
        <end position="139"/>
    </location>
</feature>
<dbReference type="OrthoDB" id="1491081at2"/>
<keyword evidence="1" id="KW-1133">Transmembrane helix</keyword>
<comment type="caution">
    <text evidence="2">The sequence shown here is derived from an EMBL/GenBank/DDBJ whole genome shotgun (WGS) entry which is preliminary data.</text>
</comment>
<feature type="transmembrane region" description="Helical" evidence="1">
    <location>
        <begin position="35"/>
        <end position="53"/>
    </location>
</feature>
<feature type="transmembrane region" description="Helical" evidence="1">
    <location>
        <begin position="60"/>
        <end position="82"/>
    </location>
</feature>
<evidence type="ECO:0000313" key="3">
    <source>
        <dbReference type="Proteomes" id="UP000324133"/>
    </source>
</evidence>
<keyword evidence="1" id="KW-0472">Membrane</keyword>
<evidence type="ECO:0000313" key="2">
    <source>
        <dbReference type="EMBL" id="KAA3440830.1"/>
    </source>
</evidence>